<dbReference type="Proteomes" id="UP000001611">
    <property type="component" value="Chromosome 2"/>
</dbReference>
<evidence type="ECO:0000313" key="2">
    <source>
        <dbReference type="Proteomes" id="UP000001611"/>
    </source>
</evidence>
<dbReference type="AlphaFoldDB" id="G2WQ62"/>
<proteinExistence type="predicted"/>
<organism evidence="1 2">
    <name type="scientific">Verticillium dahliae (strain VdLs.17 / ATCC MYA-4575 / FGSC 10137)</name>
    <name type="common">Verticillium wilt</name>
    <dbReference type="NCBI Taxonomy" id="498257"/>
    <lineage>
        <taxon>Eukaryota</taxon>
        <taxon>Fungi</taxon>
        <taxon>Dikarya</taxon>
        <taxon>Ascomycota</taxon>
        <taxon>Pezizomycotina</taxon>
        <taxon>Sordariomycetes</taxon>
        <taxon>Hypocreomycetidae</taxon>
        <taxon>Glomerellales</taxon>
        <taxon>Plectosphaerellaceae</taxon>
        <taxon>Verticillium</taxon>
    </lineage>
</organism>
<dbReference type="InParanoid" id="G2WQ62"/>
<gene>
    <name evidence="1" type="ORF">VDAG_00504</name>
</gene>
<evidence type="ECO:0000313" key="1">
    <source>
        <dbReference type="EMBL" id="EGY13822.1"/>
    </source>
</evidence>
<dbReference type="GeneID" id="20701967"/>
<reference evidence="1 2" key="1">
    <citation type="submission" date="2008-03" db="EMBL/GenBank/DDBJ databases">
        <title>The Genome Sequence of Verticillium dahliae VdLs.17.</title>
        <authorList>
            <consortium name="The Broad Institute Genome Sequencing Platform"/>
            <person name="Ma L.-J.J."/>
            <person name="Klosterman S.J."/>
            <person name="Subbarao K."/>
            <person name="Dobinson K."/>
            <person name="Veronese P."/>
            <person name="Kang S."/>
            <person name="Gold S.E."/>
            <person name="Young S."/>
            <person name="Jaffe D."/>
            <person name="Gnerre S."/>
            <person name="Berlin A."/>
            <person name="Heiman D."/>
            <person name="Hepburn T."/>
            <person name="Sykes S."/>
            <person name="Alvarado L."/>
            <person name="Kodira C.D."/>
            <person name="Lander E."/>
            <person name="Galagan J."/>
            <person name="Nusbaum C."/>
            <person name="Birren B."/>
        </authorList>
    </citation>
    <scope>NUCLEOTIDE SEQUENCE [LARGE SCALE GENOMIC DNA]</scope>
    <source>
        <strain evidence="2">VdLs.17 / ATCC MYA-4575 / FGSC 10137</strain>
    </source>
</reference>
<dbReference type="HOGENOM" id="CLU_1732882_0_0_1"/>
<protein>
    <submittedName>
        <fullName evidence="1">Uncharacterized protein</fullName>
    </submittedName>
</protein>
<sequence length="151" mass="16755">MLPSMLYTTTSADTNTARTAVCEMLRKRPHPNLAQYQGCIVSRGRVPRWLILHALSPVAGVSAQSRALEQGGFNHLPRIPKAEGCNGHTFSLMRHRVRSFRGVEKATMNVLSRSNMSALAGLRSSTVGWQLEYHVDNIQIGRSSNNANLLW</sequence>
<dbReference type="EMBL" id="DS572695">
    <property type="protein sequence ID" value="EGY13822.1"/>
    <property type="molecule type" value="Genomic_DNA"/>
</dbReference>
<accession>G2WQ62</accession>
<name>G2WQ62_VERDV</name>
<dbReference type="KEGG" id="vda:VDAG_00504"/>
<keyword evidence="2" id="KW-1185">Reference proteome</keyword>
<dbReference type="RefSeq" id="XP_009650176.1">
    <property type="nucleotide sequence ID" value="XM_009651881.1"/>
</dbReference>